<proteinExistence type="predicted"/>
<feature type="domain" description="Teneurin NHL" evidence="3">
    <location>
        <begin position="29"/>
        <end position="80"/>
    </location>
</feature>
<dbReference type="SUPFAM" id="SSF101898">
    <property type="entry name" value="NHL repeat"/>
    <property type="match status" value="1"/>
</dbReference>
<dbReference type="InterPro" id="IPR001258">
    <property type="entry name" value="NHL_repeat"/>
</dbReference>
<name>A0ABS1NXQ0_9ACTN</name>
<dbReference type="PROSITE" id="PS51125">
    <property type="entry name" value="NHL"/>
    <property type="match status" value="1"/>
</dbReference>
<dbReference type="PANTHER" id="PTHR46388:SF2">
    <property type="entry name" value="NHL REPEAT-CONTAINING PROTEIN 2"/>
    <property type="match status" value="1"/>
</dbReference>
<accession>A0ABS1NXQ0</accession>
<evidence type="ECO:0000313" key="4">
    <source>
        <dbReference type="EMBL" id="MBL1104799.1"/>
    </source>
</evidence>
<evidence type="ECO:0000313" key="5">
    <source>
        <dbReference type="Proteomes" id="UP000621386"/>
    </source>
</evidence>
<evidence type="ECO:0000259" key="3">
    <source>
        <dbReference type="Pfam" id="PF25021"/>
    </source>
</evidence>
<gene>
    <name evidence="4" type="ORF">JK361_09360</name>
</gene>
<dbReference type="EMBL" id="JAERRH010000003">
    <property type="protein sequence ID" value="MBL1104799.1"/>
    <property type="molecule type" value="Genomic_DNA"/>
</dbReference>
<keyword evidence="1" id="KW-0677">Repeat</keyword>
<dbReference type="PANTHER" id="PTHR46388">
    <property type="entry name" value="NHL REPEAT-CONTAINING PROTEIN 2"/>
    <property type="match status" value="1"/>
</dbReference>
<dbReference type="InterPro" id="IPR056822">
    <property type="entry name" value="TEN_NHL"/>
</dbReference>
<organism evidence="4 5">
    <name type="scientific">Streptomyces musisoli</name>
    <dbReference type="NCBI Taxonomy" id="2802280"/>
    <lineage>
        <taxon>Bacteria</taxon>
        <taxon>Bacillati</taxon>
        <taxon>Actinomycetota</taxon>
        <taxon>Actinomycetes</taxon>
        <taxon>Kitasatosporales</taxon>
        <taxon>Streptomycetaceae</taxon>
        <taxon>Streptomyces</taxon>
    </lineage>
</organism>
<protein>
    <recommendedName>
        <fullName evidence="3">Teneurin NHL domain-containing protein</fullName>
    </recommendedName>
</protein>
<dbReference type="Gene3D" id="2.120.10.30">
    <property type="entry name" value="TolB, C-terminal domain"/>
    <property type="match status" value="3"/>
</dbReference>
<dbReference type="RefSeq" id="WP_201815249.1">
    <property type="nucleotide sequence ID" value="NZ_JAERRH010000003.1"/>
</dbReference>
<feature type="domain" description="Teneurin NHL" evidence="3">
    <location>
        <begin position="143"/>
        <end position="193"/>
    </location>
</feature>
<evidence type="ECO:0000256" key="2">
    <source>
        <dbReference type="PROSITE-ProRule" id="PRU00504"/>
    </source>
</evidence>
<dbReference type="Pfam" id="PF25021">
    <property type="entry name" value="TEN_NHL"/>
    <property type="match status" value="3"/>
</dbReference>
<feature type="domain" description="Teneurin NHL" evidence="3">
    <location>
        <begin position="87"/>
        <end position="137"/>
    </location>
</feature>
<dbReference type="Pfam" id="PF01436">
    <property type="entry name" value="NHL"/>
    <property type="match status" value="1"/>
</dbReference>
<reference evidence="4 5" key="1">
    <citation type="submission" date="2021-01" db="EMBL/GenBank/DDBJ databases">
        <title>WGS of actinomycetes isolated from Thailand.</title>
        <authorList>
            <person name="Thawai C."/>
        </authorList>
    </citation>
    <scope>NUCLEOTIDE SEQUENCE [LARGE SCALE GENOMIC DNA]</scope>
    <source>
        <strain evidence="4 5">CH5-8</strain>
    </source>
</reference>
<sequence length="345" mass="34957">MTERQKSEAGVRALARGIVVTAAGTGEAGYGGDGGPAAGAVLDQPRALAVDASGAWYVAEWKGHRVRRVDRDGIITTVGGTGEPGYGGDGGPAHQARLNEPGGLAVAPDGALYVADYWNHRIRRIDPDGVITTVAGTGEAGYGGDGGPAAAALFTEPRGLALDGAGTLYVAEWGGHRVRAIDPDGMIRTVAGTGEPGSGPDAVPGPASALHHPIDLAVDAEGRLYIADCWSHRVRVVGRDGVIGTVAGTGEPGAGDGRLHQPRGVDLDGTGALYIADSLNERVCVRTSDGVLHTVAGGPPGHEVEGGPALGARLRLPRALALTPGGSLVVAETDSHRVRLVRPGQ</sequence>
<evidence type="ECO:0000256" key="1">
    <source>
        <dbReference type="ARBA" id="ARBA00022737"/>
    </source>
</evidence>
<feature type="repeat" description="NHL" evidence="2">
    <location>
        <begin position="98"/>
        <end position="128"/>
    </location>
</feature>
<dbReference type="InterPro" id="IPR011042">
    <property type="entry name" value="6-blade_b-propeller_TolB-like"/>
</dbReference>
<dbReference type="Proteomes" id="UP000621386">
    <property type="component" value="Unassembled WGS sequence"/>
</dbReference>
<keyword evidence="5" id="KW-1185">Reference proteome</keyword>
<comment type="caution">
    <text evidence="4">The sequence shown here is derived from an EMBL/GenBank/DDBJ whole genome shotgun (WGS) entry which is preliminary data.</text>
</comment>